<name>A0A2P2LH63_RHIMU</name>
<accession>A0A2P2LH63</accession>
<sequence>MESTICTRIRHKPTMKLSTWAASCCSLHNMTWSTGRKVHRPCYCQSWLVAGFFLTYTSAL</sequence>
<dbReference type="AlphaFoldDB" id="A0A2P2LH63"/>
<reference evidence="1" key="1">
    <citation type="submission" date="2018-02" db="EMBL/GenBank/DDBJ databases">
        <title>Rhizophora mucronata_Transcriptome.</title>
        <authorList>
            <person name="Meera S.P."/>
            <person name="Sreeshan A."/>
            <person name="Augustine A."/>
        </authorList>
    </citation>
    <scope>NUCLEOTIDE SEQUENCE</scope>
    <source>
        <tissue evidence="1">Leaf</tissue>
    </source>
</reference>
<dbReference type="EMBL" id="GGEC01036826">
    <property type="protein sequence ID" value="MBX17310.1"/>
    <property type="molecule type" value="Transcribed_RNA"/>
</dbReference>
<organism evidence="1">
    <name type="scientific">Rhizophora mucronata</name>
    <name type="common">Asiatic mangrove</name>
    <dbReference type="NCBI Taxonomy" id="61149"/>
    <lineage>
        <taxon>Eukaryota</taxon>
        <taxon>Viridiplantae</taxon>
        <taxon>Streptophyta</taxon>
        <taxon>Embryophyta</taxon>
        <taxon>Tracheophyta</taxon>
        <taxon>Spermatophyta</taxon>
        <taxon>Magnoliopsida</taxon>
        <taxon>eudicotyledons</taxon>
        <taxon>Gunneridae</taxon>
        <taxon>Pentapetalae</taxon>
        <taxon>rosids</taxon>
        <taxon>fabids</taxon>
        <taxon>Malpighiales</taxon>
        <taxon>Rhizophoraceae</taxon>
        <taxon>Rhizophora</taxon>
    </lineage>
</organism>
<proteinExistence type="predicted"/>
<protein>
    <submittedName>
        <fullName evidence="1">ADP-glucose pyrophosphorylase large subunit</fullName>
    </submittedName>
</protein>
<evidence type="ECO:0000313" key="1">
    <source>
        <dbReference type="EMBL" id="MBX17310.1"/>
    </source>
</evidence>